<dbReference type="InParanoid" id="K1WVA9"/>
<keyword evidence="3" id="KW-1185">Reference proteome</keyword>
<name>K1WVA9_MARBU</name>
<dbReference type="OMA" id="GQTAYCC"/>
<accession>K1WVA9</accession>
<feature type="signal peptide" evidence="1">
    <location>
        <begin position="1"/>
        <end position="18"/>
    </location>
</feature>
<dbReference type="Proteomes" id="UP000006753">
    <property type="component" value="Unassembled WGS sequence"/>
</dbReference>
<dbReference type="OrthoDB" id="8115477at2759"/>
<evidence type="ECO:0000313" key="3">
    <source>
        <dbReference type="Proteomes" id="UP000006753"/>
    </source>
</evidence>
<evidence type="ECO:0008006" key="4">
    <source>
        <dbReference type="Google" id="ProtNLM"/>
    </source>
</evidence>
<evidence type="ECO:0000256" key="1">
    <source>
        <dbReference type="SAM" id="SignalP"/>
    </source>
</evidence>
<sequence>MQFTTALTVVFLAATTLAAPTALEALEARTGGGSCNNSQQQVCCTGGGILNLSCLVGVIPILSPACSGGSYCCSNAGSSGGLVNINALNCVKVG</sequence>
<dbReference type="eggNOG" id="ENOG502RR8R">
    <property type="taxonomic scope" value="Eukaryota"/>
</dbReference>
<evidence type="ECO:0000313" key="2">
    <source>
        <dbReference type="EMBL" id="EKD16402.1"/>
    </source>
</evidence>
<dbReference type="HOGENOM" id="CLU_168414_1_0_1"/>
<dbReference type="EMBL" id="JH921439">
    <property type="protein sequence ID" value="EKD16402.1"/>
    <property type="molecule type" value="Genomic_DNA"/>
</dbReference>
<dbReference type="GeneID" id="18761631"/>
<dbReference type="RefSeq" id="XP_007293585.1">
    <property type="nucleotide sequence ID" value="XM_007293523.1"/>
</dbReference>
<reference evidence="2 3" key="1">
    <citation type="journal article" date="2012" name="BMC Genomics">
        <title>Sequencing the genome of Marssonina brunnea reveals fungus-poplar co-evolution.</title>
        <authorList>
            <person name="Zhu S."/>
            <person name="Cao Y.-Z."/>
            <person name="Jiang C."/>
            <person name="Tan B.-Y."/>
            <person name="Wang Z."/>
            <person name="Feng S."/>
            <person name="Zhang L."/>
            <person name="Su X.-H."/>
            <person name="Brejova B."/>
            <person name="Vinar T."/>
            <person name="Xu M."/>
            <person name="Wang M.-X."/>
            <person name="Zhang S.-G."/>
            <person name="Huang M.-R."/>
            <person name="Wu R."/>
            <person name="Zhou Y."/>
        </authorList>
    </citation>
    <scope>NUCLEOTIDE SEQUENCE [LARGE SCALE GENOMIC DNA]</scope>
    <source>
        <strain evidence="2 3">MB_m1</strain>
    </source>
</reference>
<protein>
    <recommendedName>
        <fullName evidence="4">Hydrophobin</fullName>
    </recommendedName>
</protein>
<dbReference type="KEGG" id="mbe:MBM_05696"/>
<proteinExistence type="predicted"/>
<dbReference type="AlphaFoldDB" id="K1WVA9"/>
<keyword evidence="1" id="KW-0732">Signal</keyword>
<organism evidence="2 3">
    <name type="scientific">Marssonina brunnea f. sp. multigermtubi (strain MB_m1)</name>
    <name type="common">Marssonina leaf spot fungus</name>
    <dbReference type="NCBI Taxonomy" id="1072389"/>
    <lineage>
        <taxon>Eukaryota</taxon>
        <taxon>Fungi</taxon>
        <taxon>Dikarya</taxon>
        <taxon>Ascomycota</taxon>
        <taxon>Pezizomycotina</taxon>
        <taxon>Leotiomycetes</taxon>
        <taxon>Helotiales</taxon>
        <taxon>Drepanopezizaceae</taxon>
        <taxon>Drepanopeziza</taxon>
    </lineage>
</organism>
<gene>
    <name evidence="2" type="ORF">MBM_05696</name>
</gene>
<feature type="chain" id="PRO_5003852744" description="Hydrophobin" evidence="1">
    <location>
        <begin position="19"/>
        <end position="94"/>
    </location>
</feature>